<dbReference type="RefSeq" id="WP_138399199.1">
    <property type="nucleotide sequence ID" value="NZ_JBAFVI010000002.1"/>
</dbReference>
<name>A0A6C1KEX5_XANAU</name>
<sequence>MINFYRSEPTWYMVSSMDTSSPALHERISSSDRRRQLENSIAQAMDRYNSDFEAIRANTARLRALREAREAEAEALVVIAPVRKRRAKAPAKAV</sequence>
<proteinExistence type="predicted"/>
<reference evidence="1 2" key="1">
    <citation type="submission" date="2019-05" db="EMBL/GenBank/DDBJ databases">
        <authorList>
            <person name="Zhou X."/>
        </authorList>
    </citation>
    <scope>NUCLEOTIDE SEQUENCE [LARGE SCALE GENOMIC DNA]</scope>
    <source>
        <strain evidence="1 2">DSM 432</strain>
    </source>
</reference>
<protein>
    <submittedName>
        <fullName evidence="1">Uncharacterized protein</fullName>
    </submittedName>
</protein>
<organism evidence="1 2">
    <name type="scientific">Xanthobacter autotrophicus</name>
    <dbReference type="NCBI Taxonomy" id="280"/>
    <lineage>
        <taxon>Bacteria</taxon>
        <taxon>Pseudomonadati</taxon>
        <taxon>Pseudomonadota</taxon>
        <taxon>Alphaproteobacteria</taxon>
        <taxon>Hyphomicrobiales</taxon>
        <taxon>Xanthobacteraceae</taxon>
        <taxon>Xanthobacter</taxon>
    </lineage>
</organism>
<dbReference type="EMBL" id="VAUP01000022">
    <property type="protein sequence ID" value="TLX42838.1"/>
    <property type="molecule type" value="Genomic_DNA"/>
</dbReference>
<evidence type="ECO:0000313" key="1">
    <source>
        <dbReference type="EMBL" id="TLX42838.1"/>
    </source>
</evidence>
<accession>A0A6C1KEX5</accession>
<comment type="caution">
    <text evidence="1">The sequence shown here is derived from an EMBL/GenBank/DDBJ whole genome shotgun (WGS) entry which is preliminary data.</text>
</comment>
<dbReference type="OrthoDB" id="9975080at2"/>
<evidence type="ECO:0000313" key="2">
    <source>
        <dbReference type="Proteomes" id="UP000305131"/>
    </source>
</evidence>
<dbReference type="GeneID" id="95773625"/>
<dbReference type="AlphaFoldDB" id="A0A6C1KEX5"/>
<gene>
    <name evidence="1" type="ORF">FBQ73_09200</name>
</gene>
<dbReference type="Proteomes" id="UP000305131">
    <property type="component" value="Unassembled WGS sequence"/>
</dbReference>